<reference evidence="8 9" key="1">
    <citation type="submission" date="2018-09" db="EMBL/GenBank/DDBJ databases">
        <title>YIM PH 21725 draft genome.</title>
        <authorList>
            <person name="Miao C."/>
        </authorList>
    </citation>
    <scope>NUCLEOTIDE SEQUENCE [LARGE SCALE GENOMIC DNA]</scope>
    <source>
        <strain evidence="9">YIM PH21725</strain>
    </source>
</reference>
<gene>
    <name evidence="8" type="ORF">D5S19_31330</name>
</gene>
<name>A0A419HJE4_9PSEU</name>
<evidence type="ECO:0000256" key="5">
    <source>
        <dbReference type="ARBA" id="ARBA00023136"/>
    </source>
</evidence>
<feature type="transmembrane region" description="Helical" evidence="7">
    <location>
        <begin position="261"/>
        <end position="279"/>
    </location>
</feature>
<dbReference type="Proteomes" id="UP000285112">
    <property type="component" value="Unassembled WGS sequence"/>
</dbReference>
<accession>A0A419HJE4</accession>
<keyword evidence="3 7" id="KW-0812">Transmembrane</keyword>
<evidence type="ECO:0000256" key="6">
    <source>
        <dbReference type="SAM" id="MobiDB-lite"/>
    </source>
</evidence>
<feature type="region of interest" description="Disordered" evidence="6">
    <location>
        <begin position="748"/>
        <end position="767"/>
    </location>
</feature>
<dbReference type="AlphaFoldDB" id="A0A419HJE4"/>
<feature type="transmembrane region" description="Helical" evidence="7">
    <location>
        <begin position="660"/>
        <end position="679"/>
    </location>
</feature>
<dbReference type="PANTHER" id="PTHR32196">
    <property type="entry name" value="ABC TRANSPORTER PERMEASE PROTEIN YPHD-RELATED-RELATED"/>
    <property type="match status" value="1"/>
</dbReference>
<evidence type="ECO:0000313" key="9">
    <source>
        <dbReference type="Proteomes" id="UP000285112"/>
    </source>
</evidence>
<feature type="transmembrane region" description="Helical" evidence="7">
    <location>
        <begin position="433"/>
        <end position="452"/>
    </location>
</feature>
<feature type="transmembrane region" description="Helical" evidence="7">
    <location>
        <begin position="317"/>
        <end position="336"/>
    </location>
</feature>
<feature type="transmembrane region" description="Helical" evidence="7">
    <location>
        <begin position="172"/>
        <end position="191"/>
    </location>
</feature>
<feature type="transmembrane region" description="Helical" evidence="7">
    <location>
        <begin position="686"/>
        <end position="705"/>
    </location>
</feature>
<evidence type="ECO:0000256" key="3">
    <source>
        <dbReference type="ARBA" id="ARBA00022692"/>
    </source>
</evidence>
<evidence type="ECO:0000256" key="7">
    <source>
        <dbReference type="SAM" id="Phobius"/>
    </source>
</evidence>
<dbReference type="InterPro" id="IPR001851">
    <property type="entry name" value="ABC_transp_permease"/>
</dbReference>
<keyword evidence="4 7" id="KW-1133">Transmembrane helix</keyword>
<feature type="transmembrane region" description="Helical" evidence="7">
    <location>
        <begin position="464"/>
        <end position="481"/>
    </location>
</feature>
<comment type="subcellular location">
    <subcellularLocation>
        <location evidence="1">Cell membrane</location>
        <topology evidence="1">Multi-pass membrane protein</topology>
    </subcellularLocation>
</comment>
<keyword evidence="9" id="KW-1185">Reference proteome</keyword>
<organism evidence="8 9">
    <name type="scientific">Amycolatopsis panacis</name>
    <dbReference type="NCBI Taxonomy" id="2340917"/>
    <lineage>
        <taxon>Bacteria</taxon>
        <taxon>Bacillati</taxon>
        <taxon>Actinomycetota</taxon>
        <taxon>Actinomycetes</taxon>
        <taxon>Pseudonocardiales</taxon>
        <taxon>Pseudonocardiaceae</taxon>
        <taxon>Amycolatopsis</taxon>
    </lineage>
</organism>
<evidence type="ECO:0000256" key="2">
    <source>
        <dbReference type="ARBA" id="ARBA00022475"/>
    </source>
</evidence>
<feature type="transmembrane region" description="Helical" evidence="7">
    <location>
        <begin position="630"/>
        <end position="648"/>
    </location>
</feature>
<feature type="transmembrane region" description="Helical" evidence="7">
    <location>
        <begin position="141"/>
        <end position="165"/>
    </location>
</feature>
<keyword evidence="2" id="KW-1003">Cell membrane</keyword>
<feature type="transmembrane region" description="Helical" evidence="7">
    <location>
        <begin position="291"/>
        <end position="310"/>
    </location>
</feature>
<protein>
    <submittedName>
        <fullName evidence="8">ABC transporter permease</fullName>
    </submittedName>
</protein>
<dbReference type="EMBL" id="QZFV01000153">
    <property type="protein sequence ID" value="RJQ75918.1"/>
    <property type="molecule type" value="Genomic_DNA"/>
</dbReference>
<evidence type="ECO:0000313" key="8">
    <source>
        <dbReference type="EMBL" id="RJQ75918.1"/>
    </source>
</evidence>
<dbReference type="GO" id="GO:0005886">
    <property type="term" value="C:plasma membrane"/>
    <property type="evidence" value="ECO:0007669"/>
    <property type="project" value="UniProtKB-SubCell"/>
</dbReference>
<dbReference type="GO" id="GO:0022857">
    <property type="term" value="F:transmembrane transporter activity"/>
    <property type="evidence" value="ECO:0007669"/>
    <property type="project" value="InterPro"/>
</dbReference>
<feature type="transmembrane region" description="Helical" evidence="7">
    <location>
        <begin position="512"/>
        <end position="535"/>
    </location>
</feature>
<feature type="transmembrane region" description="Helical" evidence="7">
    <location>
        <begin position="542"/>
        <end position="560"/>
    </location>
</feature>
<comment type="caution">
    <text evidence="8">The sequence shown here is derived from an EMBL/GenBank/DDBJ whole genome shotgun (WGS) entry which is preliminary data.</text>
</comment>
<evidence type="ECO:0000256" key="4">
    <source>
        <dbReference type="ARBA" id="ARBA00022989"/>
    </source>
</evidence>
<dbReference type="PANTHER" id="PTHR32196:SF72">
    <property type="entry name" value="RIBOSE IMPORT PERMEASE PROTEIN RBSC"/>
    <property type="match status" value="1"/>
</dbReference>
<feature type="transmembrane region" description="Helical" evidence="7">
    <location>
        <begin position="100"/>
        <end position="121"/>
    </location>
</feature>
<dbReference type="CDD" id="cd06579">
    <property type="entry name" value="TM_PBP1_transp_AraH_like"/>
    <property type="match status" value="2"/>
</dbReference>
<feature type="transmembrane region" description="Helical" evidence="7">
    <location>
        <begin position="211"/>
        <end position="232"/>
    </location>
</feature>
<feature type="transmembrane region" description="Helical" evidence="7">
    <location>
        <begin position="580"/>
        <end position="601"/>
    </location>
</feature>
<dbReference type="Pfam" id="PF02653">
    <property type="entry name" value="BPD_transp_2"/>
    <property type="match status" value="2"/>
</dbReference>
<feature type="transmembrane region" description="Helical" evidence="7">
    <location>
        <begin position="66"/>
        <end position="88"/>
    </location>
</feature>
<proteinExistence type="predicted"/>
<evidence type="ECO:0000256" key="1">
    <source>
        <dbReference type="ARBA" id="ARBA00004651"/>
    </source>
</evidence>
<sequence>MPALPRTGSPRRRFGMAPKVVTKTRDASDSPLTGEFGAGEIQVREWQSPPLATRVRKALSFRNMSALYLFVVLFVAFAIWVPSTFLTASTWRSLISDQAITCLVALGAVPALAAGVFELAIGSEVGLGAVLVAWLLADRHVPVPLAIALTVVAAVLVGVLNWVLIARARVPSFIATLGMSSVLTAVILWLSGGAQILNLPAGFERIANHQILGLQLPVYVMLAIAILVWYVLERTPAGRGVYAAGADPDAAALAGVRVSRVILCAAVACAVIGGVAGLLESSQLSTGDPTIGPGYLLPGIAAVFLGSTQFRGGRMNVWGTVVAAYVIATGVKGLQLAGAPTWIPDLFNGAALLVAVGIAAHQKSPVSRTAAVRRLLRSATRSVRSARRARRAEQLARVRGGVGDLAVAGGGKVAWTPPTFAARTLRRLSIRNIGALYLLAFIVVVFSLWVPATFLTSGTWRSLISDQAITCLAAVALVPVIASGVVDLAVGAEVGLGGILVAWLLADRHLTVPMAVGVTLLCAVAVGLVNWALIVRGRIPPFIATLGMSSVLVAVIAWVSGGTQILDLPAGFQKIGNHQILGLQLPVYILLVIAVITWYVVERTPAGRQLYATGANPAAARLAGIRTSRVILLATIACAVIAAVAGLLESAQLGTGDPTVGPGYLLPTIAAVFLGSTQFKNGRMNVWGTVVGAYVIATGVKGLQLAGAPTWSPELFDGVILIAVVALAQYQRRPSAWAARIRKLVKRDRAGQTPERAQPGFKATKGG</sequence>
<keyword evidence="5 7" id="KW-0472">Membrane</keyword>